<reference evidence="2" key="1">
    <citation type="submission" date="2014-09" db="EMBL/GenBank/DDBJ databases">
        <authorList>
            <person name="Magalhaes I.L.F."/>
            <person name="Oliveira U."/>
            <person name="Santos F.R."/>
            <person name="Vidigal T.H.D.A."/>
            <person name="Brescovit A.D."/>
            <person name="Santos A.J."/>
        </authorList>
    </citation>
    <scope>NUCLEOTIDE SEQUENCE</scope>
    <source>
        <tissue evidence="2">Shoot tissue taken approximately 20 cm above the soil surface</tissue>
    </source>
</reference>
<dbReference type="EMBL" id="GBRH01281142">
    <property type="protein sequence ID" value="JAD16753.1"/>
    <property type="molecule type" value="Transcribed_RNA"/>
</dbReference>
<proteinExistence type="predicted"/>
<evidence type="ECO:0000256" key="1">
    <source>
        <dbReference type="SAM" id="MobiDB-lite"/>
    </source>
</evidence>
<name>A0A0A8XVG8_ARUDO</name>
<evidence type="ECO:0000313" key="2">
    <source>
        <dbReference type="EMBL" id="JAD16753.1"/>
    </source>
</evidence>
<dbReference type="AlphaFoldDB" id="A0A0A8XVG8"/>
<accession>A0A0A8XVG8</accession>
<feature type="region of interest" description="Disordered" evidence="1">
    <location>
        <begin position="1"/>
        <end position="22"/>
    </location>
</feature>
<organism evidence="2">
    <name type="scientific">Arundo donax</name>
    <name type="common">Giant reed</name>
    <name type="synonym">Donax arundinaceus</name>
    <dbReference type="NCBI Taxonomy" id="35708"/>
    <lineage>
        <taxon>Eukaryota</taxon>
        <taxon>Viridiplantae</taxon>
        <taxon>Streptophyta</taxon>
        <taxon>Embryophyta</taxon>
        <taxon>Tracheophyta</taxon>
        <taxon>Spermatophyta</taxon>
        <taxon>Magnoliopsida</taxon>
        <taxon>Liliopsida</taxon>
        <taxon>Poales</taxon>
        <taxon>Poaceae</taxon>
        <taxon>PACMAD clade</taxon>
        <taxon>Arundinoideae</taxon>
        <taxon>Arundineae</taxon>
        <taxon>Arundo</taxon>
    </lineage>
</organism>
<protein>
    <submittedName>
        <fullName evidence="2">Uncharacterized protein</fullName>
    </submittedName>
</protein>
<reference evidence="2" key="2">
    <citation type="journal article" date="2015" name="Data Brief">
        <title>Shoot transcriptome of the giant reed, Arundo donax.</title>
        <authorList>
            <person name="Barrero R.A."/>
            <person name="Guerrero F.D."/>
            <person name="Moolhuijzen P."/>
            <person name="Goolsby J.A."/>
            <person name="Tidwell J."/>
            <person name="Bellgard S.E."/>
            <person name="Bellgard M.I."/>
        </authorList>
    </citation>
    <scope>NUCLEOTIDE SEQUENCE</scope>
    <source>
        <tissue evidence="2">Shoot tissue taken approximately 20 cm above the soil surface</tissue>
    </source>
</reference>
<sequence>MARWRRGSRSRSRGRRMSRLLS</sequence>